<evidence type="ECO:0000259" key="1">
    <source>
        <dbReference type="Pfam" id="PF06974"/>
    </source>
</evidence>
<dbReference type="GO" id="GO:0005886">
    <property type="term" value="C:plasma membrane"/>
    <property type="evidence" value="ECO:0007669"/>
    <property type="project" value="TreeGrafter"/>
</dbReference>
<dbReference type="InterPro" id="IPR009721">
    <property type="entry name" value="O-acyltransferase_WSD1_C"/>
</dbReference>
<dbReference type="InterPro" id="IPR023213">
    <property type="entry name" value="CAT-like_dom_sf"/>
</dbReference>
<dbReference type="OrthoDB" id="619536at2759"/>
<feature type="domain" description="O-acyltransferase WSD1 C-terminal" evidence="1">
    <location>
        <begin position="318"/>
        <end position="447"/>
    </location>
</feature>
<dbReference type="Gene3D" id="3.30.559.10">
    <property type="entry name" value="Chloramphenicol acetyltransferase-like domain"/>
    <property type="match status" value="1"/>
</dbReference>
<dbReference type="SUPFAM" id="SSF52777">
    <property type="entry name" value="CoA-dependent acyltransferases"/>
    <property type="match status" value="1"/>
</dbReference>
<dbReference type="GO" id="GO:0008374">
    <property type="term" value="F:O-acyltransferase activity"/>
    <property type="evidence" value="ECO:0007669"/>
    <property type="project" value="InterPro"/>
</dbReference>
<keyword evidence="3" id="KW-1185">Reference proteome</keyword>
<dbReference type="PANTHER" id="PTHR31650:SF1">
    <property type="entry name" value="WAX ESTER SYNTHASE_DIACYLGLYCEROL ACYLTRANSFERASE 4-RELATED"/>
    <property type="match status" value="1"/>
</dbReference>
<dbReference type="Pfam" id="PF06974">
    <property type="entry name" value="WS_DGAT_C"/>
    <property type="match status" value="1"/>
</dbReference>
<evidence type="ECO:0000313" key="2">
    <source>
        <dbReference type="EMBL" id="CAH0366104.1"/>
    </source>
</evidence>
<evidence type="ECO:0000313" key="3">
    <source>
        <dbReference type="Proteomes" id="UP000789595"/>
    </source>
</evidence>
<dbReference type="GO" id="GO:0019432">
    <property type="term" value="P:triglyceride biosynthetic process"/>
    <property type="evidence" value="ECO:0007669"/>
    <property type="project" value="TreeGrafter"/>
</dbReference>
<protein>
    <recommendedName>
        <fullName evidence="1">O-acyltransferase WSD1 C-terminal domain-containing protein</fullName>
    </recommendedName>
</protein>
<organism evidence="2 3">
    <name type="scientific">Pelagomonas calceolata</name>
    <dbReference type="NCBI Taxonomy" id="35677"/>
    <lineage>
        <taxon>Eukaryota</taxon>
        <taxon>Sar</taxon>
        <taxon>Stramenopiles</taxon>
        <taxon>Ochrophyta</taxon>
        <taxon>Pelagophyceae</taxon>
        <taxon>Pelagomonadales</taxon>
        <taxon>Pelagomonadaceae</taxon>
        <taxon>Pelagomonas</taxon>
    </lineage>
</organism>
<dbReference type="PANTHER" id="PTHR31650">
    <property type="entry name" value="O-ACYLTRANSFERASE (WSD1-LIKE) FAMILY PROTEIN"/>
    <property type="match status" value="1"/>
</dbReference>
<dbReference type="Proteomes" id="UP000789595">
    <property type="component" value="Unassembled WGS sequence"/>
</dbReference>
<dbReference type="EMBL" id="CAKKNE010000001">
    <property type="protein sequence ID" value="CAH0366104.1"/>
    <property type="molecule type" value="Genomic_DNA"/>
</dbReference>
<dbReference type="AlphaFoldDB" id="A0A8J2SED1"/>
<name>A0A8J2SED1_9STRA</name>
<sequence>MWAARVPWTAAARYAAGACAASLAAPPPTDCDAPPTDCDAVRRRLTPIGRFALLSETRDAPSVPAVLLELGGAPLAARDLERALADRVAPASPRLRSRVDAERLEFVEDLTTEEATPVVMDCARPTMDLPRTIARVLDLPLRGTLEKRPWWEALVWPRGAGTDVLLRSHHCIADGASFGALFGNLSDQREEIDALLRQGPRRRRRSRLARLLRVMFGPLVMSLRLLRAVLASLWMVVAAPRPPPRRRGPRTVAWASDFADVALLKRVAKKLAPGATVNDLYAALVAAALRTSVSRDAVACAVPVHLYGGALPPGVDVGNHIGAVVARLPLPGRDEAAHLRRVRDGVGGALRGGARAVVAYHAARLAGRCLPRAWVPASLRASAGGCAVALTNVRGPPVALTICGRPVKRVVPFLPPPPGVAVGAALSTVGGQATLCFNCADGTHDAYALVGAAVAHWERLRAAAGE</sequence>
<gene>
    <name evidence="2" type="ORF">PECAL_1P25780</name>
</gene>
<proteinExistence type="predicted"/>
<dbReference type="Gene3D" id="3.30.559.30">
    <property type="entry name" value="Nonribosomal peptide synthetase, condensation domain"/>
    <property type="match status" value="1"/>
</dbReference>
<comment type="caution">
    <text evidence="2">The sequence shown here is derived from an EMBL/GenBank/DDBJ whole genome shotgun (WGS) entry which is preliminary data.</text>
</comment>
<accession>A0A8J2SED1</accession>
<reference evidence="2" key="1">
    <citation type="submission" date="2021-11" db="EMBL/GenBank/DDBJ databases">
        <authorList>
            <consortium name="Genoscope - CEA"/>
            <person name="William W."/>
        </authorList>
    </citation>
    <scope>NUCLEOTIDE SEQUENCE</scope>
</reference>
<dbReference type="InterPro" id="IPR045034">
    <property type="entry name" value="O-acyltransferase_WSD1-like"/>
</dbReference>